<keyword evidence="2" id="KW-0547">Nucleotide-binding</keyword>
<dbReference type="Pfam" id="PF01902">
    <property type="entry name" value="Diphthami_syn_2"/>
    <property type="match status" value="1"/>
</dbReference>
<proteinExistence type="predicted"/>
<dbReference type="Proteomes" id="UP000319130">
    <property type="component" value="Unassembled WGS sequence"/>
</dbReference>
<evidence type="ECO:0000313" key="3">
    <source>
        <dbReference type="Proteomes" id="UP000319130"/>
    </source>
</evidence>
<organism evidence="2 3">
    <name type="scientific">Aerophobetes bacterium</name>
    <dbReference type="NCBI Taxonomy" id="2030807"/>
    <lineage>
        <taxon>Bacteria</taxon>
        <taxon>Candidatus Aerophobota</taxon>
    </lineage>
</organism>
<keyword evidence="2" id="KW-0067">ATP-binding</keyword>
<dbReference type="SUPFAM" id="SSF52402">
    <property type="entry name" value="Adenine nucleotide alpha hydrolases-like"/>
    <property type="match status" value="1"/>
</dbReference>
<evidence type="ECO:0000313" key="2">
    <source>
        <dbReference type="EMBL" id="TET61558.1"/>
    </source>
</evidence>
<reference evidence="2 3" key="1">
    <citation type="submission" date="2019-03" db="EMBL/GenBank/DDBJ databases">
        <title>Metabolic potential of uncultured bacteria and archaea associated with petroleum seepage in deep-sea sediments.</title>
        <authorList>
            <person name="Dong X."/>
            <person name="Hubert C."/>
        </authorList>
    </citation>
    <scope>NUCLEOTIDE SEQUENCE [LARGE SCALE GENOMIC DNA]</scope>
    <source>
        <strain evidence="2">E29_bin52</strain>
    </source>
</reference>
<feature type="domain" description="Diphthamide synthase" evidence="1">
    <location>
        <begin position="2"/>
        <end position="44"/>
    </location>
</feature>
<accession>A0A523W3F1</accession>
<name>A0A523W3F1_UNCAE</name>
<sequence length="52" mass="5997">TPCGEAGEYHTLVIDGPIFKKRIVVLESEIVQRQEHWFLDISRCILEDKAGR</sequence>
<dbReference type="Gene3D" id="3.90.1490.10">
    <property type="entry name" value="putative n-type atp pyrophosphatase, domain 2"/>
    <property type="match status" value="1"/>
</dbReference>
<evidence type="ECO:0000259" key="1">
    <source>
        <dbReference type="Pfam" id="PF01902"/>
    </source>
</evidence>
<dbReference type="GO" id="GO:0005524">
    <property type="term" value="F:ATP binding"/>
    <property type="evidence" value="ECO:0007669"/>
    <property type="project" value="UniProtKB-KW"/>
</dbReference>
<feature type="non-terminal residue" evidence="2">
    <location>
        <position position="1"/>
    </location>
</feature>
<dbReference type="EMBL" id="SOIZ01000240">
    <property type="protein sequence ID" value="TET61558.1"/>
    <property type="molecule type" value="Genomic_DNA"/>
</dbReference>
<gene>
    <name evidence="2" type="ORF">E3J48_05480</name>
</gene>
<protein>
    <submittedName>
        <fullName evidence="2">ATP-binding protein</fullName>
    </submittedName>
</protein>
<dbReference type="AlphaFoldDB" id="A0A523W3F1"/>
<dbReference type="InterPro" id="IPR002761">
    <property type="entry name" value="Diphthami_syn_dom"/>
</dbReference>
<comment type="caution">
    <text evidence="2">The sequence shown here is derived from an EMBL/GenBank/DDBJ whole genome shotgun (WGS) entry which is preliminary data.</text>
</comment>